<dbReference type="EMBL" id="ALWO02000023">
    <property type="protein sequence ID" value="EOZ98707.1"/>
    <property type="molecule type" value="Genomic_DNA"/>
</dbReference>
<keyword evidence="4" id="KW-1185">Reference proteome</keyword>
<comment type="caution">
    <text evidence="3">The sequence shown here is derived from an EMBL/GenBank/DDBJ whole genome shotgun (WGS) entry which is preliminary data.</text>
</comment>
<dbReference type="AlphaFoldDB" id="S2DI80"/>
<accession>S2DI80</accession>
<evidence type="ECO:0000256" key="2">
    <source>
        <dbReference type="SAM" id="SignalP"/>
    </source>
</evidence>
<feature type="region of interest" description="Disordered" evidence="1">
    <location>
        <begin position="26"/>
        <end position="48"/>
    </location>
</feature>
<evidence type="ECO:0000256" key="1">
    <source>
        <dbReference type="SAM" id="MobiDB-lite"/>
    </source>
</evidence>
<dbReference type="OrthoDB" id="842118at2"/>
<keyword evidence="2" id="KW-0732">Signal</keyword>
<feature type="signal peptide" evidence="2">
    <location>
        <begin position="1"/>
        <end position="24"/>
    </location>
</feature>
<evidence type="ECO:0000313" key="4">
    <source>
        <dbReference type="Proteomes" id="UP000006073"/>
    </source>
</evidence>
<protein>
    <submittedName>
        <fullName evidence="3">Uncharacterized protein</fullName>
    </submittedName>
</protein>
<organism evidence="3 4">
    <name type="scientific">Indibacter alkaliphilus (strain CCUG 57479 / KCTC 22604 / LW1)</name>
    <dbReference type="NCBI Taxonomy" id="1189612"/>
    <lineage>
        <taxon>Bacteria</taxon>
        <taxon>Pseudomonadati</taxon>
        <taxon>Bacteroidota</taxon>
        <taxon>Cytophagia</taxon>
        <taxon>Cytophagales</taxon>
        <taxon>Cyclobacteriaceae</taxon>
    </lineage>
</organism>
<sequence length="63" mass="6781">MKKMLVLMLVAGMAVLASCGNKPAEDTLVEPEQTEQVPLSEETFDEGDSVEVEVLPTELDSVS</sequence>
<evidence type="ECO:0000313" key="3">
    <source>
        <dbReference type="EMBL" id="EOZ98707.1"/>
    </source>
</evidence>
<proteinExistence type="predicted"/>
<feature type="chain" id="PRO_5004496095" evidence="2">
    <location>
        <begin position="25"/>
        <end position="63"/>
    </location>
</feature>
<dbReference type="PROSITE" id="PS51257">
    <property type="entry name" value="PROKAR_LIPOPROTEIN"/>
    <property type="match status" value="1"/>
</dbReference>
<gene>
    <name evidence="3" type="ORF">A33Q_1361</name>
</gene>
<name>S2DI80_INDAL</name>
<dbReference type="Proteomes" id="UP000006073">
    <property type="component" value="Unassembled WGS sequence"/>
</dbReference>
<reference evidence="3 4" key="1">
    <citation type="journal article" date="2013" name="Genome Announc.">
        <title>Draft Genome Sequence of Indibacter alkaliphilus Strain LW1T, Isolated from Lonar Lake, a Haloalkaline Lake in the Buldana District of Maharashtra, India.</title>
        <authorList>
            <person name="Singh A."/>
            <person name="Kumar Jangir P."/>
            <person name="Sharma R."/>
            <person name="Singh A."/>
            <person name="Kumar Pinnaka A."/>
            <person name="Shivaji S."/>
        </authorList>
    </citation>
    <scope>NUCLEOTIDE SEQUENCE [LARGE SCALE GENOMIC DNA]</scope>
    <source>
        <strain evidence="4">CCUG 57479 / KCTC 22604 / LW1</strain>
    </source>
</reference>
<dbReference type="RefSeq" id="WP_009032665.1">
    <property type="nucleotide sequence ID" value="NZ_ALWO02000023.1"/>
</dbReference>